<name>A0A917J2D6_9BACT</name>
<dbReference type="AlphaFoldDB" id="A0A917J2D6"/>
<dbReference type="Proteomes" id="UP000627292">
    <property type="component" value="Unassembled WGS sequence"/>
</dbReference>
<dbReference type="EMBL" id="BMIB01000004">
    <property type="protein sequence ID" value="GGH77738.1"/>
    <property type="molecule type" value="Genomic_DNA"/>
</dbReference>
<feature type="domain" description="Outer membrane protein beta-barrel" evidence="1">
    <location>
        <begin position="13"/>
        <end position="176"/>
    </location>
</feature>
<evidence type="ECO:0000313" key="2">
    <source>
        <dbReference type="EMBL" id="GGH77738.1"/>
    </source>
</evidence>
<evidence type="ECO:0000259" key="1">
    <source>
        <dbReference type="Pfam" id="PF13568"/>
    </source>
</evidence>
<reference evidence="2" key="1">
    <citation type="journal article" date="2014" name="Int. J. Syst. Evol. Microbiol.">
        <title>Complete genome sequence of Corynebacterium casei LMG S-19264T (=DSM 44701T), isolated from a smear-ripened cheese.</title>
        <authorList>
            <consortium name="US DOE Joint Genome Institute (JGI-PGF)"/>
            <person name="Walter F."/>
            <person name="Albersmeier A."/>
            <person name="Kalinowski J."/>
            <person name="Ruckert C."/>
        </authorList>
    </citation>
    <scope>NUCLEOTIDE SEQUENCE</scope>
    <source>
        <strain evidence="2">CGMCC 1.15290</strain>
    </source>
</reference>
<organism evidence="2 3">
    <name type="scientific">Filimonas zeae</name>
    <dbReference type="NCBI Taxonomy" id="1737353"/>
    <lineage>
        <taxon>Bacteria</taxon>
        <taxon>Pseudomonadati</taxon>
        <taxon>Bacteroidota</taxon>
        <taxon>Chitinophagia</taxon>
        <taxon>Chitinophagales</taxon>
        <taxon>Chitinophagaceae</taxon>
        <taxon>Filimonas</taxon>
    </lineage>
</organism>
<dbReference type="InterPro" id="IPR025665">
    <property type="entry name" value="Beta-barrel_OMP_2"/>
</dbReference>
<keyword evidence="3" id="KW-1185">Reference proteome</keyword>
<reference evidence="2" key="2">
    <citation type="submission" date="2020-09" db="EMBL/GenBank/DDBJ databases">
        <authorList>
            <person name="Sun Q."/>
            <person name="Zhou Y."/>
        </authorList>
    </citation>
    <scope>NUCLEOTIDE SEQUENCE</scope>
    <source>
        <strain evidence="2">CGMCC 1.15290</strain>
    </source>
</reference>
<evidence type="ECO:0000313" key="3">
    <source>
        <dbReference type="Proteomes" id="UP000627292"/>
    </source>
</evidence>
<accession>A0A917J2D6</accession>
<protein>
    <recommendedName>
        <fullName evidence="1">Outer membrane protein beta-barrel domain-containing protein</fullName>
    </recommendedName>
</protein>
<sequence length="201" mass="22463">MLAIVLVAAGANAQQKAQAKEKRVHFGLKAGMNFSGLDGEGIQSSMQQGIDAGAFAEVRLSKKWEFAPELYYSMHSLKRTSDFQSRYYELQALPSSDEKIKLHYISLPLLMRYHISNVIAIEAGPQYNLLAYEDDNLLKESKPAFKKSEIAVAAGATLTLEKFRIYGRYMLGLSDINGIESTKGYTWKSRQLQIGIGVQIF</sequence>
<comment type="caution">
    <text evidence="2">The sequence shown here is derived from an EMBL/GenBank/DDBJ whole genome shotgun (WGS) entry which is preliminary data.</text>
</comment>
<proteinExistence type="predicted"/>
<gene>
    <name evidence="2" type="ORF">GCM10011379_44540</name>
</gene>
<dbReference type="Pfam" id="PF13568">
    <property type="entry name" value="OMP_b-brl_2"/>
    <property type="match status" value="1"/>
</dbReference>